<organism evidence="1">
    <name type="scientific">Thermogemmatispora argillosa</name>
    <dbReference type="NCBI Taxonomy" id="2045280"/>
    <lineage>
        <taxon>Bacteria</taxon>
        <taxon>Bacillati</taxon>
        <taxon>Chloroflexota</taxon>
        <taxon>Ktedonobacteria</taxon>
        <taxon>Thermogemmatisporales</taxon>
        <taxon>Thermogemmatisporaceae</taxon>
        <taxon>Thermogemmatispora</taxon>
    </lineage>
</organism>
<gene>
    <name evidence="1" type="ORF">KTA_14950</name>
</gene>
<dbReference type="PROSITE" id="PS51257">
    <property type="entry name" value="PROKAR_LIPOPROTEIN"/>
    <property type="match status" value="1"/>
</dbReference>
<name>A0A455T0F3_9CHLR</name>
<reference evidence="1" key="1">
    <citation type="submission" date="2018-12" db="EMBL/GenBank/DDBJ databases">
        <title>Novel natural products biosynthetic potential of the class Ktedonobacteria.</title>
        <authorList>
            <person name="Zheng Y."/>
            <person name="Saitou A."/>
            <person name="Wang C.M."/>
            <person name="Toyoda A."/>
            <person name="Minakuchi Y."/>
            <person name="Sekiguchi Y."/>
            <person name="Ueda K."/>
            <person name="Takano H."/>
            <person name="Sakai Y."/>
            <person name="Yokota A."/>
            <person name="Yabe S."/>
        </authorList>
    </citation>
    <scope>NUCLEOTIDE SEQUENCE</scope>
    <source>
        <strain evidence="1">A3-2</strain>
    </source>
</reference>
<accession>A0A455T0F3</accession>
<evidence type="ECO:0008006" key="2">
    <source>
        <dbReference type="Google" id="ProtNLM"/>
    </source>
</evidence>
<protein>
    <recommendedName>
        <fullName evidence="2">MalT-like TPR region domain-containing protein</fullName>
    </recommendedName>
</protein>
<sequence length="242" mass="27440">MLLSRRTICQSLPFFAVACSSADDPTLVLRALSEPELSARLLMRSAVVPERAGRYLEALNLVQSALALVRGRPYEEVCHAYRAVLLGEYAREKGDPGALNEAIQEARRLRGRILHDGDIMQLHYQLACLEGREGAASALVRLSLDVWQQPGQMLTDGTWHWARGGFIVKSLETLILSQHLREADRLTQEFLPIENKTFYVYRALEWEWAAIKTKLYGTPDEQRAFRRRACQAGYVRQAVITL</sequence>
<dbReference type="AlphaFoldDB" id="A0A455T0F3"/>
<dbReference type="EMBL" id="AP019377">
    <property type="protein sequence ID" value="BBH93296.1"/>
    <property type="molecule type" value="Genomic_DNA"/>
</dbReference>
<proteinExistence type="predicted"/>
<evidence type="ECO:0000313" key="1">
    <source>
        <dbReference type="EMBL" id="BBH93296.1"/>
    </source>
</evidence>